<name>A0A922L3L1_DERFA</name>
<accession>A0A922L3L1</accession>
<sequence>MEHHHLHRYRHHCYLSPFFDDNYDGDSFQE</sequence>
<gene>
    <name evidence="1" type="ORF">DERF_007819</name>
</gene>
<dbReference type="EMBL" id="ASGP02000003">
    <property type="protein sequence ID" value="KAH9517123.1"/>
    <property type="molecule type" value="Genomic_DNA"/>
</dbReference>
<keyword evidence="2" id="KW-1185">Reference proteome</keyword>
<reference evidence="1" key="1">
    <citation type="submission" date="2013-05" db="EMBL/GenBank/DDBJ databases">
        <authorList>
            <person name="Yim A.K.Y."/>
            <person name="Chan T.F."/>
            <person name="Ji K.M."/>
            <person name="Liu X.Y."/>
            <person name="Zhou J.W."/>
            <person name="Li R.Q."/>
            <person name="Yang K.Y."/>
            <person name="Li J."/>
            <person name="Li M."/>
            <person name="Law P.T.W."/>
            <person name="Wu Y.L."/>
            <person name="Cai Z.L."/>
            <person name="Qin H."/>
            <person name="Bao Y."/>
            <person name="Leung R.K.K."/>
            <person name="Ng P.K.S."/>
            <person name="Zou J."/>
            <person name="Zhong X.J."/>
            <person name="Ran P.X."/>
            <person name="Zhong N.S."/>
            <person name="Liu Z.G."/>
            <person name="Tsui S.K.W."/>
        </authorList>
    </citation>
    <scope>NUCLEOTIDE SEQUENCE</scope>
    <source>
        <strain evidence="1">Derf</strain>
        <tissue evidence="1">Whole organism</tissue>
    </source>
</reference>
<comment type="caution">
    <text evidence="1">The sequence shown here is derived from an EMBL/GenBank/DDBJ whole genome shotgun (WGS) entry which is preliminary data.</text>
</comment>
<dbReference type="Proteomes" id="UP000790347">
    <property type="component" value="Unassembled WGS sequence"/>
</dbReference>
<evidence type="ECO:0000313" key="1">
    <source>
        <dbReference type="EMBL" id="KAH9517123.1"/>
    </source>
</evidence>
<organism evidence="1 2">
    <name type="scientific">Dermatophagoides farinae</name>
    <name type="common">American house dust mite</name>
    <dbReference type="NCBI Taxonomy" id="6954"/>
    <lineage>
        <taxon>Eukaryota</taxon>
        <taxon>Metazoa</taxon>
        <taxon>Ecdysozoa</taxon>
        <taxon>Arthropoda</taxon>
        <taxon>Chelicerata</taxon>
        <taxon>Arachnida</taxon>
        <taxon>Acari</taxon>
        <taxon>Acariformes</taxon>
        <taxon>Sarcoptiformes</taxon>
        <taxon>Astigmata</taxon>
        <taxon>Psoroptidia</taxon>
        <taxon>Analgoidea</taxon>
        <taxon>Pyroglyphidae</taxon>
        <taxon>Dermatophagoidinae</taxon>
        <taxon>Dermatophagoides</taxon>
    </lineage>
</organism>
<dbReference type="AlphaFoldDB" id="A0A922L3L1"/>
<proteinExistence type="predicted"/>
<protein>
    <submittedName>
        <fullName evidence="1">Uncharacterized protein</fullName>
    </submittedName>
</protein>
<reference evidence="1" key="2">
    <citation type="journal article" date="2022" name="Res Sq">
        <title>Comparative Genomics Reveals Insights into the Divergent Evolution of Astigmatic Mites and Household Pest Adaptations.</title>
        <authorList>
            <person name="Xiong Q."/>
            <person name="Wan A.T.-Y."/>
            <person name="Liu X.-Y."/>
            <person name="Fung C.S.-H."/>
            <person name="Xiao X."/>
            <person name="Malainual N."/>
            <person name="Hou J."/>
            <person name="Wang L."/>
            <person name="Wang M."/>
            <person name="Yang K."/>
            <person name="Cui Y."/>
            <person name="Leung E."/>
            <person name="Nong W."/>
            <person name="Shin S.-K."/>
            <person name="Au S."/>
            <person name="Jeong K.Y."/>
            <person name="Chew F.T."/>
            <person name="Hui J."/>
            <person name="Leung T.F."/>
            <person name="Tungtrongchitr A."/>
            <person name="Zhong N."/>
            <person name="Liu Z."/>
            <person name="Tsui S."/>
        </authorList>
    </citation>
    <scope>NUCLEOTIDE SEQUENCE</scope>
    <source>
        <strain evidence="1">Derf</strain>
        <tissue evidence="1">Whole organism</tissue>
    </source>
</reference>
<evidence type="ECO:0000313" key="2">
    <source>
        <dbReference type="Proteomes" id="UP000790347"/>
    </source>
</evidence>